<organism evidence="9 10">
    <name type="scientific">Thiocapsa roseopersicina</name>
    <dbReference type="NCBI Taxonomy" id="1058"/>
    <lineage>
        <taxon>Bacteria</taxon>
        <taxon>Pseudomonadati</taxon>
        <taxon>Pseudomonadota</taxon>
        <taxon>Gammaproteobacteria</taxon>
        <taxon>Chromatiales</taxon>
        <taxon>Chromatiaceae</taxon>
        <taxon>Thiocapsa</taxon>
    </lineage>
</organism>
<evidence type="ECO:0000313" key="9">
    <source>
        <dbReference type="EMBL" id="SDW36672.1"/>
    </source>
</evidence>
<feature type="binding site" evidence="8">
    <location>
        <position position="209"/>
    </location>
    <ligand>
        <name>NAD(+)</name>
        <dbReference type="ChEBI" id="CHEBI:57540"/>
    </ligand>
</feature>
<dbReference type="PANTHER" id="PTHR20275">
    <property type="entry name" value="NAD KINASE"/>
    <property type="match status" value="1"/>
</dbReference>
<dbReference type="InterPro" id="IPR017438">
    <property type="entry name" value="ATP-NAD_kinase_N"/>
</dbReference>
<comment type="subcellular location">
    <subcellularLocation>
        <location evidence="8">Cytoplasm</location>
    </subcellularLocation>
</comment>
<comment type="caution">
    <text evidence="8">Lacks conserved residue(s) required for the propagation of feature annotation.</text>
</comment>
<comment type="similarity">
    <text evidence="8">Belongs to the NAD kinase family.</text>
</comment>
<dbReference type="Gene3D" id="3.40.50.10330">
    <property type="entry name" value="Probable inorganic polyphosphate/atp-NAD kinase, domain 1"/>
    <property type="match status" value="1"/>
</dbReference>
<dbReference type="GO" id="GO:0051287">
    <property type="term" value="F:NAD binding"/>
    <property type="evidence" value="ECO:0007669"/>
    <property type="project" value="UniProtKB-ARBA"/>
</dbReference>
<dbReference type="InterPro" id="IPR016064">
    <property type="entry name" value="NAD/diacylglycerol_kinase_sf"/>
</dbReference>
<proteinExistence type="inferred from homology"/>
<protein>
    <recommendedName>
        <fullName evidence="8">NAD kinase</fullName>
        <ecNumber evidence="8">2.7.1.23</ecNumber>
    </recommendedName>
    <alternativeName>
        <fullName evidence="8">ATP-dependent NAD kinase</fullName>
    </alternativeName>
</protein>
<evidence type="ECO:0000256" key="4">
    <source>
        <dbReference type="ARBA" id="ARBA00022840"/>
    </source>
</evidence>
<dbReference type="STRING" id="1058.SAMN05421783_103204"/>
<feature type="binding site" evidence="8">
    <location>
        <position position="112"/>
    </location>
    <ligand>
        <name>NAD(+)</name>
        <dbReference type="ChEBI" id="CHEBI:57540"/>
    </ligand>
</feature>
<keyword evidence="8" id="KW-0963">Cytoplasm</keyword>
<evidence type="ECO:0000256" key="1">
    <source>
        <dbReference type="ARBA" id="ARBA00022679"/>
    </source>
</evidence>
<evidence type="ECO:0000256" key="7">
    <source>
        <dbReference type="ARBA" id="ARBA00047925"/>
    </source>
</evidence>
<keyword evidence="6 8" id="KW-0520">NAD</keyword>
<dbReference type="HAMAP" id="MF_00361">
    <property type="entry name" value="NAD_kinase"/>
    <property type="match status" value="1"/>
</dbReference>
<dbReference type="Pfam" id="PF01513">
    <property type="entry name" value="NAD_kinase"/>
    <property type="match status" value="1"/>
</dbReference>
<dbReference type="GO" id="GO:0006741">
    <property type="term" value="P:NADP+ biosynthetic process"/>
    <property type="evidence" value="ECO:0007669"/>
    <property type="project" value="UniProtKB-UniRule"/>
</dbReference>
<name>A0A1H2SYJ4_THIRO</name>
<keyword evidence="1 8" id="KW-0808">Transferase</keyword>
<dbReference type="AlphaFoldDB" id="A0A1H2SYJ4"/>
<dbReference type="Gene3D" id="2.60.200.30">
    <property type="entry name" value="Probable inorganic polyphosphate/atp-NAD kinase, domain 2"/>
    <property type="match status" value="1"/>
</dbReference>
<evidence type="ECO:0000313" key="10">
    <source>
        <dbReference type="Proteomes" id="UP000198816"/>
    </source>
</evidence>
<feature type="binding site" evidence="8">
    <location>
        <position position="192"/>
    </location>
    <ligand>
        <name>NAD(+)</name>
        <dbReference type="ChEBI" id="CHEBI:57540"/>
    </ligand>
</feature>
<dbReference type="EMBL" id="FNNZ01000003">
    <property type="protein sequence ID" value="SDW36672.1"/>
    <property type="molecule type" value="Genomic_DNA"/>
</dbReference>
<evidence type="ECO:0000256" key="8">
    <source>
        <dbReference type="HAMAP-Rule" id="MF_00361"/>
    </source>
</evidence>
<keyword evidence="4 8" id="KW-0067">ATP-binding</keyword>
<sequence length="331" mass="35368">MPVKAARRAYWRHPSPMLVLTAASPSGSQPPTDLMPQFNTVGIIAKQGDPEKVVGTLRHLGAYLRSRCIQVRLDAESAHLLGAEVGAAVPIAQLGAGCDLVIVVGGDGTLLHAARMMAAYGVPLVGINLGRLGFLVDVSPQDIESALDPILAGEYQSDRRAMLSVRVIAEDGLERSYSALNDVVIHKWNTARMIELEMDIDGVFVSAQRSDGLIIATPTGSTAYALSGGGPLVDPALDALLLVPICPHDLSNRPLVVPGDRRIEVRVRGLDQGHVQVTCDGQADLQLPPRASVEVVRHPHSAHLLHPRGHDHYQILRAKLGWGGHMPPVAT</sequence>
<dbReference type="NCBIfam" id="NF002306">
    <property type="entry name" value="PRK01231.1"/>
    <property type="match status" value="1"/>
</dbReference>
<feature type="binding site" evidence="8">
    <location>
        <begin position="107"/>
        <end position="108"/>
    </location>
    <ligand>
        <name>NAD(+)</name>
        <dbReference type="ChEBI" id="CHEBI:57540"/>
    </ligand>
</feature>
<feature type="active site" description="Proton acceptor" evidence="8">
    <location>
        <position position="107"/>
    </location>
</feature>
<dbReference type="InterPro" id="IPR017437">
    <property type="entry name" value="ATP-NAD_kinase_PpnK-typ_C"/>
</dbReference>
<dbReference type="PANTHER" id="PTHR20275:SF0">
    <property type="entry name" value="NAD KINASE"/>
    <property type="match status" value="1"/>
</dbReference>
<dbReference type="EC" id="2.7.1.23" evidence="8"/>
<reference evidence="10" key="1">
    <citation type="submission" date="2016-10" db="EMBL/GenBank/DDBJ databases">
        <authorList>
            <person name="Varghese N."/>
            <person name="Submissions S."/>
        </authorList>
    </citation>
    <scope>NUCLEOTIDE SEQUENCE [LARGE SCALE GENOMIC DNA]</scope>
    <source>
        <strain evidence="10">DSM 217</strain>
    </source>
</reference>
<keyword evidence="2 8" id="KW-0547">Nucleotide-binding</keyword>
<dbReference type="GO" id="GO:0046872">
    <property type="term" value="F:metal ion binding"/>
    <property type="evidence" value="ECO:0007669"/>
    <property type="project" value="UniProtKB-UniRule"/>
</dbReference>
<dbReference type="GO" id="GO:0005524">
    <property type="term" value="F:ATP binding"/>
    <property type="evidence" value="ECO:0007669"/>
    <property type="project" value="UniProtKB-KW"/>
</dbReference>
<feature type="binding site" evidence="8">
    <location>
        <begin position="222"/>
        <end position="227"/>
    </location>
    <ligand>
        <name>NAD(+)</name>
        <dbReference type="ChEBI" id="CHEBI:57540"/>
    </ligand>
</feature>
<accession>A0A1H2SYJ4</accession>
<keyword evidence="3 8" id="KW-0418">Kinase</keyword>
<evidence type="ECO:0000256" key="6">
    <source>
        <dbReference type="ARBA" id="ARBA00023027"/>
    </source>
</evidence>
<evidence type="ECO:0000256" key="2">
    <source>
        <dbReference type="ARBA" id="ARBA00022741"/>
    </source>
</evidence>
<gene>
    <name evidence="8" type="primary">nadK</name>
    <name evidence="9" type="ORF">SAMN05421783_103204</name>
</gene>
<comment type="cofactor">
    <cofactor evidence="8">
        <name>a divalent metal cation</name>
        <dbReference type="ChEBI" id="CHEBI:60240"/>
    </cofactor>
</comment>
<dbReference type="Proteomes" id="UP000198816">
    <property type="component" value="Unassembled WGS sequence"/>
</dbReference>
<evidence type="ECO:0000256" key="5">
    <source>
        <dbReference type="ARBA" id="ARBA00022857"/>
    </source>
</evidence>
<comment type="function">
    <text evidence="8">Involved in the regulation of the intracellular balance of NAD and NADP, and is a key enzyme in the biosynthesis of NADP. Catalyzes specifically the phosphorylation on 2'-hydroxyl of the adenosine moiety of NAD to yield NADP.</text>
</comment>
<dbReference type="GO" id="GO:0019674">
    <property type="term" value="P:NAD+ metabolic process"/>
    <property type="evidence" value="ECO:0007669"/>
    <property type="project" value="InterPro"/>
</dbReference>
<keyword evidence="10" id="KW-1185">Reference proteome</keyword>
<evidence type="ECO:0000256" key="3">
    <source>
        <dbReference type="ARBA" id="ARBA00022777"/>
    </source>
</evidence>
<dbReference type="InterPro" id="IPR002504">
    <property type="entry name" value="NADK"/>
</dbReference>
<dbReference type="Pfam" id="PF20143">
    <property type="entry name" value="NAD_kinase_C"/>
    <property type="match status" value="1"/>
</dbReference>
<feature type="binding site" evidence="8">
    <location>
        <begin position="181"/>
        <end position="182"/>
    </location>
    <ligand>
        <name>NAD(+)</name>
        <dbReference type="ChEBI" id="CHEBI:57540"/>
    </ligand>
</feature>
<keyword evidence="5 8" id="KW-0521">NADP</keyword>
<dbReference type="GO" id="GO:0005737">
    <property type="term" value="C:cytoplasm"/>
    <property type="evidence" value="ECO:0007669"/>
    <property type="project" value="UniProtKB-SubCell"/>
</dbReference>
<dbReference type="SUPFAM" id="SSF111331">
    <property type="entry name" value="NAD kinase/diacylglycerol kinase-like"/>
    <property type="match status" value="1"/>
</dbReference>
<feature type="binding site" evidence="8">
    <location>
        <position position="282"/>
    </location>
    <ligand>
        <name>NAD(+)</name>
        <dbReference type="ChEBI" id="CHEBI:57540"/>
    </ligand>
</feature>
<comment type="catalytic activity">
    <reaction evidence="7 8">
        <text>NAD(+) + ATP = ADP + NADP(+) + H(+)</text>
        <dbReference type="Rhea" id="RHEA:18629"/>
        <dbReference type="ChEBI" id="CHEBI:15378"/>
        <dbReference type="ChEBI" id="CHEBI:30616"/>
        <dbReference type="ChEBI" id="CHEBI:57540"/>
        <dbReference type="ChEBI" id="CHEBI:58349"/>
        <dbReference type="ChEBI" id="CHEBI:456216"/>
        <dbReference type="EC" id="2.7.1.23"/>
    </reaction>
</comment>
<dbReference type="FunFam" id="2.60.200.30:FF:000009">
    <property type="entry name" value="Poly(P)/ATP NAD kinase"/>
    <property type="match status" value="1"/>
</dbReference>
<feature type="binding site" evidence="8">
    <location>
        <position position="211"/>
    </location>
    <ligand>
        <name>NAD(+)</name>
        <dbReference type="ChEBI" id="CHEBI:57540"/>
    </ligand>
</feature>
<dbReference type="GO" id="GO:0003951">
    <property type="term" value="F:NAD+ kinase activity"/>
    <property type="evidence" value="ECO:0007669"/>
    <property type="project" value="UniProtKB-UniRule"/>
</dbReference>